<keyword evidence="1" id="KW-0472">Membrane</keyword>
<evidence type="ECO:0000256" key="1">
    <source>
        <dbReference type="SAM" id="Phobius"/>
    </source>
</evidence>
<keyword evidence="1" id="KW-0812">Transmembrane</keyword>
<dbReference type="NCBIfam" id="TIGR03816">
    <property type="entry name" value="tadE_like_DECH"/>
    <property type="match status" value="1"/>
</dbReference>
<protein>
    <submittedName>
        <fullName evidence="3">Pilus assembly protein TadG-related protein</fullName>
    </submittedName>
</protein>
<dbReference type="Proteomes" id="UP001528912">
    <property type="component" value="Unassembled WGS sequence"/>
</dbReference>
<dbReference type="Pfam" id="PF13400">
    <property type="entry name" value="Tad"/>
    <property type="match status" value="1"/>
</dbReference>
<feature type="transmembrane region" description="Helical" evidence="1">
    <location>
        <begin position="12"/>
        <end position="33"/>
    </location>
</feature>
<dbReference type="RefSeq" id="WP_277192172.1">
    <property type="nucleotide sequence ID" value="NZ_JAROAV010000028.1"/>
</dbReference>
<evidence type="ECO:0000313" key="3">
    <source>
        <dbReference type="EMBL" id="MDF8264784.1"/>
    </source>
</evidence>
<reference evidence="3 4" key="1">
    <citation type="submission" date="2023-03" db="EMBL/GenBank/DDBJ databases">
        <title>YIM 133296 draft genome.</title>
        <authorList>
            <person name="Xiong L."/>
        </authorList>
    </citation>
    <scope>NUCLEOTIDE SEQUENCE [LARGE SCALE GENOMIC DNA]</scope>
    <source>
        <strain evidence="3 4">YIM 133296</strain>
    </source>
</reference>
<proteinExistence type="predicted"/>
<comment type="caution">
    <text evidence="3">The sequence shown here is derived from an EMBL/GenBank/DDBJ whole genome shotgun (WGS) entry which is preliminary data.</text>
</comment>
<keyword evidence="4" id="KW-1185">Reference proteome</keyword>
<evidence type="ECO:0000259" key="2">
    <source>
        <dbReference type="Pfam" id="PF13400"/>
    </source>
</evidence>
<feature type="domain" description="Putative Flp pilus-assembly TadG-like N-terminal" evidence="2">
    <location>
        <begin position="9"/>
        <end position="55"/>
    </location>
</feature>
<dbReference type="InterPro" id="IPR028087">
    <property type="entry name" value="Tad_N"/>
</dbReference>
<dbReference type="EMBL" id="JAROAV010000028">
    <property type="protein sequence ID" value="MDF8264784.1"/>
    <property type="molecule type" value="Genomic_DNA"/>
</dbReference>
<gene>
    <name evidence="3" type="ORF">P4R38_11060</name>
</gene>
<evidence type="ECO:0000313" key="4">
    <source>
        <dbReference type="Proteomes" id="UP001528912"/>
    </source>
</evidence>
<accession>A0ABT6C760</accession>
<dbReference type="InterPro" id="IPR021202">
    <property type="entry name" value="Rv3654c-like"/>
</dbReference>
<sequence length="120" mass="11656">MRSRRADLGSGTVVMVGVCGVLLLVLMGGLALVSAVHASTRARTAADLAALAAADRVLNPVPGVAPCAAAGRLAVTNGGVLLECTASSTDAVVLVSVPASVPGLGDATARSRAGLAEPGR</sequence>
<name>A0ABT6C760_9MICO</name>
<keyword evidence="1" id="KW-1133">Transmembrane helix</keyword>
<organism evidence="3 4">
    <name type="scientific">Luteipulveratus flavus</name>
    <dbReference type="NCBI Taxonomy" id="3031728"/>
    <lineage>
        <taxon>Bacteria</taxon>
        <taxon>Bacillati</taxon>
        <taxon>Actinomycetota</taxon>
        <taxon>Actinomycetes</taxon>
        <taxon>Micrococcales</taxon>
        <taxon>Dermacoccaceae</taxon>
        <taxon>Luteipulveratus</taxon>
    </lineage>
</organism>